<dbReference type="InterPro" id="IPR036890">
    <property type="entry name" value="HATPase_C_sf"/>
</dbReference>
<evidence type="ECO:0000313" key="3">
    <source>
        <dbReference type="EMBL" id="MFC5023709.1"/>
    </source>
</evidence>
<accession>A0ABV9XFD2</accession>
<dbReference type="InterPro" id="IPR056507">
    <property type="entry name" value="wHTH-HSP90_Na-assoc"/>
</dbReference>
<dbReference type="RefSeq" id="WP_345687809.1">
    <property type="nucleotide sequence ID" value="NZ_BAABIT010000001.1"/>
</dbReference>
<evidence type="ECO:0000313" key="4">
    <source>
        <dbReference type="Proteomes" id="UP001595829"/>
    </source>
</evidence>
<sequence>MRDGGAHNVVGEGAVAGAVVQAQHIGSVTIHQPGSGPVARAAEDPWAAAVRTSSVWRHVAACRDVERHREAAAATAGALARLRDEAERRLAADPWQDPGSAERFAERLEWLLGEPGDGPGLDLYPAEAALFVLVPYLSRVHDVRVAAALVDVEPWRPTASVDAPERASFEAYADGHRLLVQRAALRPEAEAPIGWWLFHRWLVRHERHAHEDTVRELLDAVGGPHAEVRRVLTPRRVSRLLHALRRGPDVCNPEFLDALSADELVGVQRVRDRRLALLCSLAYALTADMTTLPDIVAEHLGIPHAVDPAALRATLEGSSWGGPADLPVLRAECAHEAVVEGLRAAAARMDEVLHAVTRTVRERVTQPMPRLPVRLSADGVAPAEGAFTGWASFRLDERRVRELLMGVQLYKDPDLAVRELYQNALDACRFRRARTEYLDRTHPAATYAYDGSIVFEQGVDDEGRAYVECRDNGIGMGEAELRGVFSRAGARFAEQPEFHEEQAEWARLDPPVPFHPNSRFGIGVLSYFMLADEIRVTTCRLGRDGRPGPLLEASVFGPGHLFRIVERAREGRDAGTTVRLYLRDARDGWSCPEVLARLLGIAEFTTVARHGEEVARWEPGVLRGREKGKGEQFGLDAHGALAARRGAPAGAQVIWCEHGGGLLVDGLVVQPAVRGGVLSSKASGLVGAVVNLSGPFSPERLSADRSQVLNDLRGTVRDLLAGALDALMAHPLLDFPWLCAVADGSPPLADMVTERCVAGKHGLTRDTGKEYAYRSGRPARSFRSENTGCLPADISLVHPQLLHTFERENPLLREFSVPVPDHVLLWRLLAHRPHPMLRQLAEFSPELDAVGPVLPALPSDQNLLALRLGADWYGPADRVTKLFDAAEALGRTPREVAERAATLGLHEFEPALFPDTPVHRGGPTAGTVADIVRRQRRYHRGPSVPLLVTMADPVALKTVDEAAAVLADSGVDVPEALVDTARAVVRDEELRAYLRASADVPWFAPGAGVPPGQLVQTALELDLEVPDLCGRLTACGLTADATGLPTVPTPDVLSLLKEESEAPFSWWLAPTVPVPAMHVLRASELLGLTIAEAMHWYEVLGFIPPSPFPTEVEPDDLAILAQYSDDMGLEYAPLRAGEPVPYLHVLIAVSECERPLHAVAARLRAYGIRVPALDCAEPADLDEELFVEDGALNWTGVHTDEPMPFAHILAAARRLLIQPREIVGRLAAYGIASSCPDVPEGLTYERALWLLETGEEDILLSAEEGVDFSHLITLARRMGEPIAVVRHWLVQLGIPVADPAEAIRAALPRIPRPGGA</sequence>
<organism evidence="3 4">
    <name type="scientific">Streptomyces coeruleoprunus</name>
    <dbReference type="NCBI Taxonomy" id="285563"/>
    <lineage>
        <taxon>Bacteria</taxon>
        <taxon>Bacillati</taxon>
        <taxon>Actinomycetota</taxon>
        <taxon>Actinomycetes</taxon>
        <taxon>Kitasatosporales</taxon>
        <taxon>Streptomycetaceae</taxon>
        <taxon>Streptomyces</taxon>
    </lineage>
</organism>
<evidence type="ECO:0000259" key="2">
    <source>
        <dbReference type="Pfam" id="PF24410"/>
    </source>
</evidence>
<dbReference type="Gene3D" id="3.30.565.10">
    <property type="entry name" value="Histidine kinase-like ATPase, C-terminal domain"/>
    <property type="match status" value="1"/>
</dbReference>
<keyword evidence="3" id="KW-0067">ATP-binding</keyword>
<feature type="domain" description="iHD-CE" evidence="1">
    <location>
        <begin position="46"/>
        <end position="383"/>
    </location>
</feature>
<dbReference type="InterPro" id="IPR056506">
    <property type="entry name" value="iHD-CE"/>
</dbReference>
<keyword evidence="4" id="KW-1185">Reference proteome</keyword>
<protein>
    <submittedName>
        <fullName evidence="3">ATP-binding protein</fullName>
    </submittedName>
</protein>
<dbReference type="Pfam" id="PF24401">
    <property type="entry name" value="iHD-CE"/>
    <property type="match status" value="1"/>
</dbReference>
<keyword evidence="3" id="KW-0547">Nucleotide-binding</keyword>
<feature type="domain" description="wHTH-Hsp90 Na associated" evidence="2">
    <location>
        <begin position="1112"/>
        <end position="1167"/>
    </location>
</feature>
<dbReference type="Proteomes" id="UP001595829">
    <property type="component" value="Unassembled WGS sequence"/>
</dbReference>
<dbReference type="GO" id="GO:0005524">
    <property type="term" value="F:ATP binding"/>
    <property type="evidence" value="ECO:0007669"/>
    <property type="project" value="UniProtKB-KW"/>
</dbReference>
<feature type="domain" description="wHTH-Hsp90 Na associated" evidence="2">
    <location>
        <begin position="1047"/>
        <end position="1102"/>
    </location>
</feature>
<reference evidence="4" key="1">
    <citation type="journal article" date="2019" name="Int. J. Syst. Evol. Microbiol.">
        <title>The Global Catalogue of Microorganisms (GCM) 10K type strain sequencing project: providing services to taxonomists for standard genome sequencing and annotation.</title>
        <authorList>
            <consortium name="The Broad Institute Genomics Platform"/>
            <consortium name="The Broad Institute Genome Sequencing Center for Infectious Disease"/>
            <person name="Wu L."/>
            <person name="Ma J."/>
        </authorList>
    </citation>
    <scope>NUCLEOTIDE SEQUENCE [LARGE SCALE GENOMIC DNA]</scope>
    <source>
        <strain evidence="4">CGMCC 4.1648</strain>
    </source>
</reference>
<feature type="domain" description="wHTH-Hsp90 Na associated" evidence="2">
    <location>
        <begin position="1197"/>
        <end position="1230"/>
    </location>
</feature>
<feature type="domain" description="wHTH-Hsp90 Na associated" evidence="2">
    <location>
        <begin position="999"/>
        <end position="1034"/>
    </location>
</feature>
<proteinExistence type="predicted"/>
<dbReference type="SUPFAM" id="SSF55874">
    <property type="entry name" value="ATPase domain of HSP90 chaperone/DNA topoisomerase II/histidine kinase"/>
    <property type="match status" value="1"/>
</dbReference>
<dbReference type="Pfam" id="PF24410">
    <property type="entry name" value="wHTH-HSP90_Na-assoc"/>
    <property type="match status" value="4"/>
</dbReference>
<dbReference type="EMBL" id="JBHSJD010000011">
    <property type="protein sequence ID" value="MFC5023709.1"/>
    <property type="molecule type" value="Genomic_DNA"/>
</dbReference>
<comment type="caution">
    <text evidence="3">The sequence shown here is derived from an EMBL/GenBank/DDBJ whole genome shotgun (WGS) entry which is preliminary data.</text>
</comment>
<gene>
    <name evidence="3" type="ORF">ACFPM3_16335</name>
</gene>
<name>A0ABV9XFD2_9ACTN</name>
<evidence type="ECO:0000259" key="1">
    <source>
        <dbReference type="Pfam" id="PF24401"/>
    </source>
</evidence>